<accession>A0A437M1I9</accession>
<feature type="repeat" description="TPR" evidence="1">
    <location>
        <begin position="113"/>
        <end position="146"/>
    </location>
</feature>
<evidence type="ECO:0000313" key="3">
    <source>
        <dbReference type="Proteomes" id="UP000282957"/>
    </source>
</evidence>
<keyword evidence="1" id="KW-0802">TPR repeat</keyword>
<dbReference type="Proteomes" id="UP000282957">
    <property type="component" value="Unassembled WGS sequence"/>
</dbReference>
<proteinExistence type="predicted"/>
<sequence length="231" mass="24895">MIRPCLLLAVLALAPGCETVRGVLGPTTGAPAATAPSPATDRQQARNLYLDVIRGLRERGSNRAALAHLDEYERQHGQSPASNLMRGEILTDLGDEPGATAALGRISGGAEQAAALNTMGLLAGRGARWNEAKDRFEAAIRLEPTNVRFINNLGFALLNLGDAPGAEHRLRMASELDPNSEEVRNNIALLLLATGRRADGERVLGQIQSSETRNAIRREAQRLTIRPERRS</sequence>
<dbReference type="SUPFAM" id="SSF48452">
    <property type="entry name" value="TPR-like"/>
    <property type="match status" value="1"/>
</dbReference>
<gene>
    <name evidence="2" type="ORF">EOD42_21490</name>
</gene>
<dbReference type="InterPro" id="IPR011990">
    <property type="entry name" value="TPR-like_helical_dom_sf"/>
</dbReference>
<name>A0A437M1I9_9PROT</name>
<dbReference type="SMART" id="SM00028">
    <property type="entry name" value="TPR"/>
    <property type="match status" value="2"/>
</dbReference>
<evidence type="ECO:0000313" key="2">
    <source>
        <dbReference type="EMBL" id="RVT91547.1"/>
    </source>
</evidence>
<dbReference type="EMBL" id="SACL01000010">
    <property type="protein sequence ID" value="RVT91547.1"/>
    <property type="molecule type" value="Genomic_DNA"/>
</dbReference>
<dbReference type="Pfam" id="PF14559">
    <property type="entry name" value="TPR_19"/>
    <property type="match status" value="1"/>
</dbReference>
<protein>
    <submittedName>
        <fullName evidence="2">Tetratricopeptide repeat protein</fullName>
    </submittedName>
</protein>
<dbReference type="OrthoDB" id="7337138at2"/>
<dbReference type="PROSITE" id="PS50005">
    <property type="entry name" value="TPR"/>
    <property type="match status" value="1"/>
</dbReference>
<comment type="caution">
    <text evidence="2">The sequence shown here is derived from an EMBL/GenBank/DDBJ whole genome shotgun (WGS) entry which is preliminary data.</text>
</comment>
<dbReference type="RefSeq" id="WP_127789650.1">
    <property type="nucleotide sequence ID" value="NZ_SACL01000010.1"/>
</dbReference>
<dbReference type="InterPro" id="IPR019734">
    <property type="entry name" value="TPR_rpt"/>
</dbReference>
<dbReference type="Gene3D" id="1.25.40.10">
    <property type="entry name" value="Tetratricopeptide repeat domain"/>
    <property type="match status" value="1"/>
</dbReference>
<organism evidence="2 3">
    <name type="scientific">Rhodovarius crocodyli</name>
    <dbReference type="NCBI Taxonomy" id="1979269"/>
    <lineage>
        <taxon>Bacteria</taxon>
        <taxon>Pseudomonadati</taxon>
        <taxon>Pseudomonadota</taxon>
        <taxon>Alphaproteobacteria</taxon>
        <taxon>Acetobacterales</taxon>
        <taxon>Roseomonadaceae</taxon>
        <taxon>Rhodovarius</taxon>
    </lineage>
</organism>
<reference evidence="2 3" key="1">
    <citation type="submission" date="2019-01" db="EMBL/GenBank/DDBJ databases">
        <authorList>
            <person name="Chen W.-M."/>
        </authorList>
    </citation>
    <scope>NUCLEOTIDE SEQUENCE [LARGE SCALE GENOMIC DNA]</scope>
    <source>
        <strain evidence="2 3">CCP-6</strain>
    </source>
</reference>
<keyword evidence="3" id="KW-1185">Reference proteome</keyword>
<evidence type="ECO:0000256" key="1">
    <source>
        <dbReference type="PROSITE-ProRule" id="PRU00339"/>
    </source>
</evidence>
<dbReference type="AlphaFoldDB" id="A0A437M1I9"/>